<evidence type="ECO:0000313" key="3">
    <source>
        <dbReference type="Proteomes" id="UP000293823"/>
    </source>
</evidence>
<evidence type="ECO:0000313" key="2">
    <source>
        <dbReference type="EMBL" id="RYO35978.1"/>
    </source>
</evidence>
<feature type="compositionally biased region" description="Basic and acidic residues" evidence="1">
    <location>
        <begin position="292"/>
        <end position="301"/>
    </location>
</feature>
<dbReference type="OrthoDB" id="3690054at2759"/>
<feature type="region of interest" description="Disordered" evidence="1">
    <location>
        <begin position="279"/>
        <end position="301"/>
    </location>
</feature>
<gene>
    <name evidence="2" type="ORF">AA0113_g11504</name>
</gene>
<reference evidence="3" key="1">
    <citation type="journal article" date="2019" name="bioRxiv">
        <title>Genomics, evolutionary history and diagnostics of the Alternaria alternata species group including apple and Asian pear pathotypes.</title>
        <authorList>
            <person name="Armitage A.D."/>
            <person name="Cockerton H.M."/>
            <person name="Sreenivasaprasad S."/>
            <person name="Woodhall J.W."/>
            <person name="Lane C.R."/>
            <person name="Harrison R.J."/>
            <person name="Clarkson J.P."/>
        </authorList>
    </citation>
    <scope>NUCLEOTIDE SEQUENCE [LARGE SCALE GENOMIC DNA]</scope>
    <source>
        <strain evidence="3">RGR 97.0016</strain>
    </source>
</reference>
<accession>A0A4Q4Q8H9</accession>
<dbReference type="AlphaFoldDB" id="A0A4Q4Q8H9"/>
<protein>
    <submittedName>
        <fullName evidence="2">Uncharacterized protein</fullName>
    </submittedName>
</protein>
<proteinExistence type="predicted"/>
<organism evidence="2 3">
    <name type="scientific">Alternaria arborescens</name>
    <dbReference type="NCBI Taxonomy" id="156630"/>
    <lineage>
        <taxon>Eukaryota</taxon>
        <taxon>Fungi</taxon>
        <taxon>Dikarya</taxon>
        <taxon>Ascomycota</taxon>
        <taxon>Pezizomycotina</taxon>
        <taxon>Dothideomycetes</taxon>
        <taxon>Pleosporomycetidae</taxon>
        <taxon>Pleosporales</taxon>
        <taxon>Pleosporineae</taxon>
        <taxon>Pleosporaceae</taxon>
        <taxon>Alternaria</taxon>
        <taxon>Alternaria sect. Alternaria</taxon>
    </lineage>
</organism>
<dbReference type="EMBL" id="PEJP01000070">
    <property type="protein sequence ID" value="RYO35978.1"/>
    <property type="molecule type" value="Genomic_DNA"/>
</dbReference>
<evidence type="ECO:0000256" key="1">
    <source>
        <dbReference type="SAM" id="MobiDB-lite"/>
    </source>
</evidence>
<name>A0A4Q4Q8H9_9PLEO</name>
<comment type="caution">
    <text evidence="2">The sequence shown here is derived from an EMBL/GenBank/DDBJ whole genome shotgun (WGS) entry which is preliminary data.</text>
</comment>
<keyword evidence="3" id="KW-1185">Reference proteome</keyword>
<sequence>MNQDGSHVSIPTSEFRRLNKAREDALIEDSIRTVRDQERRTIARENGIDVPVHSEPYYSGLKEEKAVEQLTTKQALSLERGLEVERVWMRKLADWREEAEGDARRPFPLIVPDYKDLQDWELDRLEGDIMLLDRIFASLEDAASAGRTTSSSENSNIKLSEDPKRLAVRNEELKAVQQREVERQYLALVAEAQRQARVENTQFPEGLRGWDQIGPDEQELVRWAIYANQVNDISEQARRKTPTDRPTIFAFSPQDSIAIPKGASTTDGISNRKKCRLVSETNSRPRPITESQRADRSLEEQERDEYYAHLKQKFEDQKWVEMVYNVEVTRYSILYTGRRWPDDVANWETITPAAKAMVLEVTEYLTLKEEIEESSAENK</sequence>
<dbReference type="Proteomes" id="UP000293823">
    <property type="component" value="Unassembled WGS sequence"/>
</dbReference>